<accession>A0A072NMM3</accession>
<dbReference type="OrthoDB" id="2692154at2"/>
<feature type="compositionally biased region" description="Low complexity" evidence="1">
    <location>
        <begin position="34"/>
        <end position="48"/>
    </location>
</feature>
<dbReference type="PATRIC" id="fig|1348973.3.peg.2475"/>
<keyword evidence="2" id="KW-1133">Transmembrane helix</keyword>
<feature type="compositionally biased region" description="Basic and acidic residues" evidence="1">
    <location>
        <begin position="57"/>
        <end position="68"/>
    </location>
</feature>
<protein>
    <submittedName>
        <fullName evidence="3">Uncharacterized protein</fullName>
    </submittedName>
</protein>
<evidence type="ECO:0000256" key="2">
    <source>
        <dbReference type="SAM" id="Phobius"/>
    </source>
</evidence>
<gene>
    <name evidence="3" type="ORF">M670_02556</name>
</gene>
<keyword evidence="2" id="KW-0472">Membrane</keyword>
<dbReference type="EMBL" id="JJRY01000009">
    <property type="protein sequence ID" value="KEF38138.1"/>
    <property type="molecule type" value="Genomic_DNA"/>
</dbReference>
<dbReference type="Proteomes" id="UP000027936">
    <property type="component" value="Unassembled WGS sequence"/>
</dbReference>
<reference evidence="3 4" key="1">
    <citation type="submission" date="2014-04" db="EMBL/GenBank/DDBJ databases">
        <title>Draft genome sequence of Bacillus azotoformans MEV2011, a (co-) denitrifying strain unable to grow in the presence of oxygen.</title>
        <authorList>
            <person name="Nielsen M."/>
            <person name="Schreiber L."/>
            <person name="Finster K."/>
            <person name="Schramm A."/>
        </authorList>
    </citation>
    <scope>NUCLEOTIDE SEQUENCE [LARGE SCALE GENOMIC DNA]</scope>
    <source>
        <strain evidence="3 4">MEV2011</strain>
    </source>
</reference>
<name>A0A072NMM3_SCHAZ</name>
<proteinExistence type="predicted"/>
<comment type="caution">
    <text evidence="3">The sequence shown here is derived from an EMBL/GenBank/DDBJ whole genome shotgun (WGS) entry which is preliminary data.</text>
</comment>
<sequence>MEALFDLIFGNLAFIIVIIGGVISFLKRANENQNNNRQNQNRNQNQNRKQTPTPIQTRDEKRYQPAKDKRVKPFIPQLDDLLGESRKHIEDQNQKQQPTVYQAEIKKPEFETVIISAEEVMPDIEKVKTHFEYVNKNTAAPKEIRQQAINMKEMNRKKVIEGVIWGEILGPPRARKKHSYSYLKRG</sequence>
<feature type="region of interest" description="Disordered" evidence="1">
    <location>
        <begin position="34"/>
        <end position="69"/>
    </location>
</feature>
<dbReference type="AlphaFoldDB" id="A0A072NMM3"/>
<organism evidence="3 4">
    <name type="scientific">Schinkia azotoformans MEV2011</name>
    <dbReference type="NCBI Taxonomy" id="1348973"/>
    <lineage>
        <taxon>Bacteria</taxon>
        <taxon>Bacillati</taxon>
        <taxon>Bacillota</taxon>
        <taxon>Bacilli</taxon>
        <taxon>Bacillales</taxon>
        <taxon>Bacillaceae</taxon>
        <taxon>Calidifontibacillus/Schinkia group</taxon>
        <taxon>Schinkia</taxon>
    </lineage>
</organism>
<evidence type="ECO:0000313" key="4">
    <source>
        <dbReference type="Proteomes" id="UP000027936"/>
    </source>
</evidence>
<evidence type="ECO:0000256" key="1">
    <source>
        <dbReference type="SAM" id="MobiDB-lite"/>
    </source>
</evidence>
<dbReference type="RefSeq" id="WP_035195891.1">
    <property type="nucleotide sequence ID" value="NZ_JJRY01000009.1"/>
</dbReference>
<evidence type="ECO:0000313" key="3">
    <source>
        <dbReference type="EMBL" id="KEF38138.1"/>
    </source>
</evidence>
<keyword evidence="2" id="KW-0812">Transmembrane</keyword>
<feature type="transmembrane region" description="Helical" evidence="2">
    <location>
        <begin position="7"/>
        <end position="26"/>
    </location>
</feature>